<dbReference type="GO" id="GO:0006281">
    <property type="term" value="P:DNA repair"/>
    <property type="evidence" value="ECO:0007669"/>
    <property type="project" value="UniProtKB-KW"/>
</dbReference>
<dbReference type="RefSeq" id="WP_090312015.1">
    <property type="nucleotide sequence ID" value="NZ_FNFE01000009.1"/>
</dbReference>
<dbReference type="PANTHER" id="PTHR23389:SF9">
    <property type="entry name" value="DNA LIGASE"/>
    <property type="match status" value="1"/>
</dbReference>
<evidence type="ECO:0000256" key="4">
    <source>
        <dbReference type="ARBA" id="ARBA00022723"/>
    </source>
</evidence>
<comment type="similarity">
    <text evidence="11">Belongs to the NAD-dependent DNA ligase family. LigA subfamily.</text>
</comment>
<dbReference type="Pfam" id="PF03120">
    <property type="entry name" value="OB_DNA_ligase"/>
    <property type="match status" value="1"/>
</dbReference>
<gene>
    <name evidence="11" type="primary">ligA</name>
    <name evidence="15" type="ORF">SAMN04515672_4511</name>
</gene>
<dbReference type="GO" id="GO:0046872">
    <property type="term" value="F:metal ion binding"/>
    <property type="evidence" value="ECO:0007669"/>
    <property type="project" value="UniProtKB-KW"/>
</dbReference>
<dbReference type="InterPro" id="IPR033136">
    <property type="entry name" value="DNA_ligase_CS"/>
</dbReference>
<dbReference type="Pfam" id="PF01653">
    <property type="entry name" value="DNA_ligase_aden"/>
    <property type="match status" value="1"/>
</dbReference>
<comment type="caution">
    <text evidence="11">Lacks conserved residue(s) required for the propagation of feature annotation.</text>
</comment>
<dbReference type="CDD" id="cd09897">
    <property type="entry name" value="H3TH_FEN1-XPG-like"/>
    <property type="match status" value="1"/>
</dbReference>
<dbReference type="Gene3D" id="1.10.287.610">
    <property type="entry name" value="Helix hairpin bin"/>
    <property type="match status" value="1"/>
</dbReference>
<dbReference type="NCBIfam" id="NF005932">
    <property type="entry name" value="PRK07956.1"/>
    <property type="match status" value="1"/>
</dbReference>
<keyword evidence="5 11" id="KW-0227">DNA damage</keyword>
<keyword evidence="11" id="KW-0464">Manganese</keyword>
<feature type="binding site" evidence="11">
    <location>
        <position position="197"/>
    </location>
    <ligand>
        <name>NAD(+)</name>
        <dbReference type="ChEBI" id="CHEBI:57540"/>
    </ligand>
</feature>
<dbReference type="InterPro" id="IPR010994">
    <property type="entry name" value="RuvA_2-like"/>
</dbReference>
<evidence type="ECO:0000256" key="5">
    <source>
        <dbReference type="ARBA" id="ARBA00022763"/>
    </source>
</evidence>
<dbReference type="AlphaFoldDB" id="A0A1G9GHV7"/>
<keyword evidence="4 11" id="KW-0479">Metal-binding</keyword>
<dbReference type="Gene3D" id="1.10.150.20">
    <property type="entry name" value="5' to 3' exonuclease, C-terminal subdomain"/>
    <property type="match status" value="2"/>
</dbReference>
<dbReference type="OrthoDB" id="213206at2157"/>
<dbReference type="FunFam" id="1.10.150.20:FF:000007">
    <property type="entry name" value="DNA ligase"/>
    <property type="match status" value="1"/>
</dbReference>
<organism evidence="15 16">
    <name type="scientific">Natronorubrum texcoconense</name>
    <dbReference type="NCBI Taxonomy" id="1095776"/>
    <lineage>
        <taxon>Archaea</taxon>
        <taxon>Methanobacteriati</taxon>
        <taxon>Methanobacteriota</taxon>
        <taxon>Stenosarchaea group</taxon>
        <taxon>Halobacteria</taxon>
        <taxon>Halobacteriales</taxon>
        <taxon>Natrialbaceae</taxon>
        <taxon>Natronorubrum</taxon>
    </lineage>
</organism>
<evidence type="ECO:0000256" key="11">
    <source>
        <dbReference type="HAMAP-Rule" id="MF_01588"/>
    </source>
</evidence>
<dbReference type="InterPro" id="IPR013839">
    <property type="entry name" value="DNAligase_adenylation"/>
</dbReference>
<feature type="binding site" evidence="11">
    <location>
        <position position="449"/>
    </location>
    <ligand>
        <name>Zn(2+)</name>
        <dbReference type="ChEBI" id="CHEBI:29105"/>
    </ligand>
</feature>
<evidence type="ECO:0000256" key="8">
    <source>
        <dbReference type="ARBA" id="ARBA00023027"/>
    </source>
</evidence>
<keyword evidence="16" id="KW-1185">Reference proteome</keyword>
<dbReference type="InterPro" id="IPR003583">
    <property type="entry name" value="Hlx-hairpin-Hlx_DNA-bd_motif"/>
</dbReference>
<keyword evidence="9 11" id="KW-0234">DNA repair</keyword>
<dbReference type="HAMAP" id="MF_01588">
    <property type="entry name" value="DNA_ligase_A"/>
    <property type="match status" value="1"/>
</dbReference>
<evidence type="ECO:0000256" key="2">
    <source>
        <dbReference type="ARBA" id="ARBA00022598"/>
    </source>
</evidence>
<dbReference type="Gene3D" id="3.30.470.30">
    <property type="entry name" value="DNA ligase/mRNA capping enzyme"/>
    <property type="match status" value="1"/>
</dbReference>
<dbReference type="Pfam" id="PF14520">
    <property type="entry name" value="HHH_5"/>
    <property type="match status" value="1"/>
</dbReference>
<evidence type="ECO:0000256" key="6">
    <source>
        <dbReference type="ARBA" id="ARBA00022833"/>
    </source>
</evidence>
<evidence type="ECO:0000256" key="9">
    <source>
        <dbReference type="ARBA" id="ARBA00023204"/>
    </source>
</evidence>
<keyword evidence="2 11" id="KW-0436">Ligase</keyword>
<dbReference type="Proteomes" id="UP000198882">
    <property type="component" value="Unassembled WGS sequence"/>
</dbReference>
<keyword evidence="7 11" id="KW-0460">Magnesium</keyword>
<evidence type="ECO:0000256" key="3">
    <source>
        <dbReference type="ARBA" id="ARBA00022705"/>
    </source>
</evidence>
<dbReference type="InterPro" id="IPR036420">
    <property type="entry name" value="BRCT_dom_sf"/>
</dbReference>
<dbReference type="GO" id="GO:0005829">
    <property type="term" value="C:cytosol"/>
    <property type="evidence" value="ECO:0007669"/>
    <property type="project" value="TreeGrafter"/>
</dbReference>
<dbReference type="EMBL" id="FNFE01000009">
    <property type="protein sequence ID" value="SDL00279.1"/>
    <property type="molecule type" value="Genomic_DNA"/>
</dbReference>
<dbReference type="NCBIfam" id="TIGR00575">
    <property type="entry name" value="dnlj"/>
    <property type="match status" value="1"/>
</dbReference>
<dbReference type="PROSITE" id="PS50172">
    <property type="entry name" value="BRCT"/>
    <property type="match status" value="1"/>
</dbReference>
<protein>
    <recommendedName>
        <fullName evidence="11">DNA ligase</fullName>
        <ecNumber evidence="11">6.5.1.2</ecNumber>
    </recommendedName>
    <alternativeName>
        <fullName evidence="11">Polydeoxyribonucleotide synthase [NAD(+)]</fullName>
    </alternativeName>
</protein>
<dbReference type="PANTHER" id="PTHR23389">
    <property type="entry name" value="CHROMOSOME TRANSMISSION FIDELITY FACTOR 18"/>
    <property type="match status" value="1"/>
</dbReference>
<dbReference type="InterPro" id="IPR013840">
    <property type="entry name" value="DNAligase_N"/>
</dbReference>
<dbReference type="SMART" id="SM00292">
    <property type="entry name" value="BRCT"/>
    <property type="match status" value="1"/>
</dbReference>
<sequence length="694" mass="76977">MSLTDENADEANPYLRDPPTEFEPVAELSADEAEQQVEQLREAIREHDRRYYVEGDPTIADRTYDALFSRLQDLEDAFDCSHPDSPTRSVGGEPLEAFETVEHVAPMLSIDQSGEAEDVREFDDRVRREVGEVRYVCEPKFDGVSMAFVYEDGSLERAVTRGDGREGDDVTRNARTIGSVPQQLHGDYPDFLAVRGEVYMPKDAFQEHNRERIERGEEPFANPRNATAGTIRQLDPSIVAERPLEVFYFDVLEASDLEDSHSAELERFPEWGLRVTEHVEYADDIEAAIDYRNRMLEARDDLGYEIDGTVIKVDDRDAREELGRTARHDRYAFAYKFPARAEVTPIVDVAVQVGRTGRLTPVALLEPVDVGGVTVSRASLHNPEEIAVKNVNIGDTVRVQRAGDVIPYVEEVVEKDSEGHYELPEHCPVCDSAVERDGPMAFCTGGLACNAQLRRSIEYYASDDGLDLEGLGEKSVRQLVDAGLLESVADLYELEREALTELEGWGETSAENLLSELEESREPPLADFCSALGIPHVGPTTARELAREFGTFEAFRETAENDPERLEGVDDVGETVAQQLHDFFTSEANAAAVDDILEHVSPQETELEAGGDELEGLTFVFTGSLEGVTRGEAQETVEAHGANATGSVSGNTDYLVVGESPGQTKRDDAADNEVPIIDEDEFRELLGEYGIDLE</sequence>
<feature type="region of interest" description="Disordered" evidence="13">
    <location>
        <begin position="1"/>
        <end position="21"/>
    </location>
</feature>
<dbReference type="EC" id="6.5.1.2" evidence="11"/>
<dbReference type="SMART" id="SM00532">
    <property type="entry name" value="LIGANc"/>
    <property type="match status" value="1"/>
</dbReference>
<dbReference type="InterPro" id="IPR001679">
    <property type="entry name" value="DNA_ligase"/>
</dbReference>
<dbReference type="PIRSF" id="PIRSF001604">
    <property type="entry name" value="LigA"/>
    <property type="match status" value="1"/>
</dbReference>
<feature type="binding site" evidence="11">
    <location>
        <position position="336"/>
    </location>
    <ligand>
        <name>NAD(+)</name>
        <dbReference type="ChEBI" id="CHEBI:57540"/>
    </ligand>
</feature>
<feature type="coiled-coil region" evidence="12">
    <location>
        <begin position="23"/>
        <end position="50"/>
    </location>
</feature>
<keyword evidence="12" id="KW-0175">Coiled coil</keyword>
<dbReference type="InterPro" id="IPR012340">
    <property type="entry name" value="NA-bd_OB-fold"/>
</dbReference>
<dbReference type="SUPFAM" id="SSF50249">
    <property type="entry name" value="Nucleic acid-binding proteins"/>
    <property type="match status" value="1"/>
</dbReference>
<dbReference type="PROSITE" id="PS01056">
    <property type="entry name" value="DNA_LIGASE_N2"/>
    <property type="match status" value="1"/>
</dbReference>
<dbReference type="InterPro" id="IPR004150">
    <property type="entry name" value="NAD_DNA_ligase_OB"/>
</dbReference>
<dbReference type="GO" id="GO:0003911">
    <property type="term" value="F:DNA ligase (NAD+) activity"/>
    <property type="evidence" value="ECO:0007669"/>
    <property type="project" value="UniProtKB-UniRule"/>
</dbReference>
<feature type="binding site" evidence="11">
    <location>
        <position position="430"/>
    </location>
    <ligand>
        <name>Zn(2+)</name>
        <dbReference type="ChEBI" id="CHEBI:29105"/>
    </ligand>
</feature>
<dbReference type="NCBIfam" id="NF010931">
    <property type="entry name" value="PRK14351.1"/>
    <property type="match status" value="1"/>
</dbReference>
<dbReference type="Pfam" id="PF12826">
    <property type="entry name" value="HHH_2"/>
    <property type="match status" value="1"/>
</dbReference>
<dbReference type="Gene3D" id="6.20.10.30">
    <property type="match status" value="1"/>
</dbReference>
<feature type="binding site" evidence="11">
    <location>
        <position position="138"/>
    </location>
    <ligand>
        <name>NAD(+)</name>
        <dbReference type="ChEBI" id="CHEBI:57540"/>
    </ligand>
</feature>
<reference evidence="16" key="1">
    <citation type="submission" date="2016-10" db="EMBL/GenBank/DDBJ databases">
        <authorList>
            <person name="Varghese N."/>
            <person name="Submissions S."/>
        </authorList>
    </citation>
    <scope>NUCLEOTIDE SEQUENCE [LARGE SCALE GENOMIC DNA]</scope>
    <source>
        <strain evidence="16">B4,CECT 8067,JCM 17497</strain>
    </source>
</reference>
<dbReference type="SMART" id="SM00278">
    <property type="entry name" value="HhH1"/>
    <property type="match status" value="4"/>
</dbReference>
<feature type="binding site" evidence="11">
    <location>
        <position position="427"/>
    </location>
    <ligand>
        <name>Zn(2+)</name>
        <dbReference type="ChEBI" id="CHEBI:29105"/>
    </ligand>
</feature>
<dbReference type="SUPFAM" id="SSF47781">
    <property type="entry name" value="RuvA domain 2-like"/>
    <property type="match status" value="1"/>
</dbReference>
<dbReference type="GO" id="GO:0003677">
    <property type="term" value="F:DNA binding"/>
    <property type="evidence" value="ECO:0007669"/>
    <property type="project" value="InterPro"/>
</dbReference>
<dbReference type="PROSITE" id="PS01055">
    <property type="entry name" value="DNA_LIGASE_N1"/>
    <property type="match status" value="1"/>
</dbReference>
<feature type="binding site" evidence="11">
    <location>
        <begin position="109"/>
        <end position="110"/>
    </location>
    <ligand>
        <name>NAD(+)</name>
        <dbReference type="ChEBI" id="CHEBI:57540"/>
    </ligand>
</feature>
<dbReference type="SUPFAM" id="SSF56091">
    <property type="entry name" value="DNA ligase/mRNA capping enzyme, catalytic domain"/>
    <property type="match status" value="1"/>
</dbReference>
<comment type="function">
    <text evidence="1 11">DNA ligase that catalyzes the formation of phosphodiester linkages between 5'-phosphoryl and 3'-hydroxyl groups in double-stranded DNA using NAD as a coenzyme and as the energy source for the reaction. It is essential for DNA replication and repair of damaged DNA.</text>
</comment>
<evidence type="ECO:0000256" key="12">
    <source>
        <dbReference type="SAM" id="Coils"/>
    </source>
</evidence>
<dbReference type="CDD" id="cd17748">
    <property type="entry name" value="BRCT_DNA_ligase_like"/>
    <property type="match status" value="1"/>
</dbReference>
<keyword evidence="3 11" id="KW-0235">DNA replication</keyword>
<dbReference type="Gene3D" id="3.40.50.10190">
    <property type="entry name" value="BRCT domain"/>
    <property type="match status" value="1"/>
</dbReference>
<dbReference type="Gene3D" id="2.40.50.140">
    <property type="entry name" value="Nucleic acid-binding proteins"/>
    <property type="match status" value="1"/>
</dbReference>
<feature type="binding site" evidence="11">
    <location>
        <position position="312"/>
    </location>
    <ligand>
        <name>NAD(+)</name>
        <dbReference type="ChEBI" id="CHEBI:57540"/>
    </ligand>
</feature>
<evidence type="ECO:0000259" key="14">
    <source>
        <dbReference type="PROSITE" id="PS50172"/>
    </source>
</evidence>
<dbReference type="STRING" id="1095776.SAMN04515672_4511"/>
<accession>A0A1G9GHV7</accession>
<dbReference type="CDD" id="cd00114">
    <property type="entry name" value="LIGANc"/>
    <property type="match status" value="1"/>
</dbReference>
<evidence type="ECO:0000256" key="7">
    <source>
        <dbReference type="ARBA" id="ARBA00022842"/>
    </source>
</evidence>
<dbReference type="Pfam" id="PF00533">
    <property type="entry name" value="BRCT"/>
    <property type="match status" value="1"/>
</dbReference>
<name>A0A1G9GHV7_9EURY</name>
<evidence type="ECO:0000256" key="10">
    <source>
        <dbReference type="ARBA" id="ARBA00034005"/>
    </source>
</evidence>
<dbReference type="FunFam" id="2.40.50.140:FF:000012">
    <property type="entry name" value="DNA ligase"/>
    <property type="match status" value="1"/>
</dbReference>
<comment type="cofactor">
    <cofactor evidence="11">
        <name>Mg(2+)</name>
        <dbReference type="ChEBI" id="CHEBI:18420"/>
    </cofactor>
    <cofactor evidence="11">
        <name>Mn(2+)</name>
        <dbReference type="ChEBI" id="CHEBI:29035"/>
    </cofactor>
</comment>
<feature type="active site" description="N6-AMP-lysine intermediate" evidence="11">
    <location>
        <position position="140"/>
    </location>
</feature>
<dbReference type="InterPro" id="IPR001357">
    <property type="entry name" value="BRCT_dom"/>
</dbReference>
<evidence type="ECO:0000313" key="16">
    <source>
        <dbReference type="Proteomes" id="UP000198882"/>
    </source>
</evidence>
<feature type="binding site" evidence="11">
    <location>
        <begin position="61"/>
        <end position="65"/>
    </location>
    <ligand>
        <name>NAD(+)</name>
        <dbReference type="ChEBI" id="CHEBI:57540"/>
    </ligand>
</feature>
<feature type="binding site" evidence="11">
    <location>
        <position position="161"/>
    </location>
    <ligand>
        <name>NAD(+)</name>
        <dbReference type="ChEBI" id="CHEBI:57540"/>
    </ligand>
</feature>
<keyword evidence="8 11" id="KW-0520">NAD</keyword>
<proteinExistence type="inferred from homology"/>
<evidence type="ECO:0000313" key="15">
    <source>
        <dbReference type="EMBL" id="SDL00279.1"/>
    </source>
</evidence>
<keyword evidence="6 11" id="KW-0862">Zinc</keyword>
<feature type="domain" description="BRCT" evidence="14">
    <location>
        <begin position="609"/>
        <end position="686"/>
    </location>
</feature>
<comment type="catalytic activity">
    <reaction evidence="10 11">
        <text>NAD(+) + (deoxyribonucleotide)n-3'-hydroxyl + 5'-phospho-(deoxyribonucleotide)m = (deoxyribonucleotide)n+m + AMP + beta-nicotinamide D-nucleotide.</text>
        <dbReference type="EC" id="6.5.1.2"/>
    </reaction>
</comment>
<dbReference type="GO" id="GO:0006260">
    <property type="term" value="P:DNA replication"/>
    <property type="evidence" value="ECO:0007669"/>
    <property type="project" value="UniProtKB-KW"/>
</dbReference>
<dbReference type="InterPro" id="IPR018239">
    <property type="entry name" value="DNA_ligase_AS"/>
</dbReference>
<dbReference type="InterPro" id="IPR041663">
    <property type="entry name" value="DisA/LigA_HHH"/>
</dbReference>
<dbReference type="SUPFAM" id="SSF52113">
    <property type="entry name" value="BRCT domain"/>
    <property type="match status" value="1"/>
</dbReference>
<evidence type="ECO:0000256" key="13">
    <source>
        <dbReference type="SAM" id="MobiDB-lite"/>
    </source>
</evidence>
<evidence type="ECO:0000256" key="1">
    <source>
        <dbReference type="ARBA" id="ARBA00004067"/>
    </source>
</evidence>